<keyword evidence="2" id="KW-1133">Transmembrane helix</keyword>
<reference evidence="4" key="1">
    <citation type="submission" date="2022-11" db="EMBL/GenBank/DDBJ databases">
        <authorList>
            <person name="Petersen C."/>
        </authorList>
    </citation>
    <scope>NUCLEOTIDE SEQUENCE</scope>
    <source>
        <strain evidence="4">IBT 30761</strain>
    </source>
</reference>
<feature type="domain" description="DUF6536" evidence="3">
    <location>
        <begin position="80"/>
        <end position="239"/>
    </location>
</feature>
<gene>
    <name evidence="4" type="ORF">N7532_011702</name>
</gene>
<feature type="transmembrane region" description="Helical" evidence="2">
    <location>
        <begin position="608"/>
        <end position="630"/>
    </location>
</feature>
<keyword evidence="5" id="KW-1185">Reference proteome</keyword>
<dbReference type="Pfam" id="PF20163">
    <property type="entry name" value="DUF6536"/>
    <property type="match status" value="1"/>
</dbReference>
<dbReference type="Proteomes" id="UP001149074">
    <property type="component" value="Unassembled WGS sequence"/>
</dbReference>
<reference evidence="4" key="2">
    <citation type="journal article" date="2023" name="IMA Fungus">
        <title>Comparative genomic study of the Penicillium genus elucidates a diverse pangenome and 15 lateral gene transfer events.</title>
        <authorList>
            <person name="Petersen C."/>
            <person name="Sorensen T."/>
            <person name="Nielsen M.R."/>
            <person name="Sondergaard T.E."/>
            <person name="Sorensen J.L."/>
            <person name="Fitzpatrick D.A."/>
            <person name="Frisvad J.C."/>
            <person name="Nielsen K.L."/>
        </authorList>
    </citation>
    <scope>NUCLEOTIDE SEQUENCE</scope>
    <source>
        <strain evidence="4">IBT 30761</strain>
    </source>
</reference>
<feature type="transmembrane region" description="Helical" evidence="2">
    <location>
        <begin position="651"/>
        <end position="676"/>
    </location>
</feature>
<dbReference type="PANTHER" id="PTHR35395:SF1">
    <property type="entry name" value="DUF6536 DOMAIN-CONTAINING PROTEIN"/>
    <property type="match status" value="1"/>
</dbReference>
<dbReference type="OrthoDB" id="5429634at2759"/>
<dbReference type="InterPro" id="IPR046623">
    <property type="entry name" value="DUF6536"/>
</dbReference>
<proteinExistence type="predicted"/>
<name>A0A9W9EJ29_9EURO</name>
<feature type="region of interest" description="Disordered" evidence="1">
    <location>
        <begin position="47"/>
        <end position="67"/>
    </location>
</feature>
<keyword evidence="2" id="KW-0472">Membrane</keyword>
<feature type="transmembrane region" description="Helical" evidence="2">
    <location>
        <begin position="395"/>
        <end position="419"/>
    </location>
</feature>
<dbReference type="GeneID" id="81363172"/>
<protein>
    <recommendedName>
        <fullName evidence="3">DUF6536 domain-containing protein</fullName>
    </recommendedName>
</protein>
<comment type="caution">
    <text evidence="4">The sequence shown here is derived from an EMBL/GenBank/DDBJ whole genome shotgun (WGS) entry which is preliminary data.</text>
</comment>
<sequence>MPFPDTLQSAMWDSGSAEHDTELIPITPYHQSADHLLQSTSELQSGRYSERGSESDSGQNGEHRPQQSWLFRGGDRFQGWRFTVFLAFITSVIVFLFNLCFMLYTIAHNRQNDTTGVLYEGNCEKVQHLDIGLHLLINILSTALLCASNFGMQCLAAPTRQNIGRAHQKGKWLDIGVPSIRNLFRVSKGRSLLWICLAASSLPFHLVYELYASPPANEKSYNSTIFSTTSVTAYMIFLGHGELGKVYSPNLEVPRRDTDKWDAFERLWSSAGNDTLSHLDPTDCVNEYAQTFQTKYGNLLLVTEQVSTPITYVYLTTQGVFSPQRYLDLAPPQADPYGWLCPNDWGSDCVTYLPTIQSQIADNNWTVLSGSSSGGGWKVDYCLAEKARQYCKLQYSFPLTMVILGFNLVKTVILCYMWFGMREAPILTTGDAIASFLRQPDPYTKGRCLLSYQEARSISWKLHSRAHEPRVYNGKIKRWGSAVSARRWIFSISFWLLAIITCIVLLLYGISQIKSHSTVWKTTLNEINASTLIKGDHWPQTLIPIVIIANTPQLIFSFLYFAFNSLLTAMNFAAEWSGYAVSRKGLRVSGSPSLSQRSNYFLSLPYRYAAPLICVSALLHWLISQSLFMVGIEAYGPNMERQRGQDFLTCGYSPVAIVSSIAVGSFMFFCLVGLSFRKFESAMPVAGSCSFTIAAACHPAFDANHRENGEMDAGVQWENEDEDMGLLPVKWGSVQVVGLVGHCTFTSGDVHEPQKEHRYQ</sequence>
<dbReference type="PANTHER" id="PTHR35395">
    <property type="entry name" value="DUF6536 DOMAIN-CONTAINING PROTEIN"/>
    <property type="match status" value="1"/>
</dbReference>
<evidence type="ECO:0000256" key="2">
    <source>
        <dbReference type="SAM" id="Phobius"/>
    </source>
</evidence>
<keyword evidence="2" id="KW-0812">Transmembrane</keyword>
<feature type="transmembrane region" description="Helical" evidence="2">
    <location>
        <begin position="488"/>
        <end position="508"/>
    </location>
</feature>
<organism evidence="4 5">
    <name type="scientific">Penicillium argentinense</name>
    <dbReference type="NCBI Taxonomy" id="1131581"/>
    <lineage>
        <taxon>Eukaryota</taxon>
        <taxon>Fungi</taxon>
        <taxon>Dikarya</taxon>
        <taxon>Ascomycota</taxon>
        <taxon>Pezizomycotina</taxon>
        <taxon>Eurotiomycetes</taxon>
        <taxon>Eurotiomycetidae</taxon>
        <taxon>Eurotiales</taxon>
        <taxon>Aspergillaceae</taxon>
        <taxon>Penicillium</taxon>
    </lineage>
</organism>
<feature type="transmembrane region" description="Helical" evidence="2">
    <location>
        <begin position="82"/>
        <end position="107"/>
    </location>
</feature>
<evidence type="ECO:0000313" key="4">
    <source>
        <dbReference type="EMBL" id="KAJ5082659.1"/>
    </source>
</evidence>
<evidence type="ECO:0000259" key="3">
    <source>
        <dbReference type="Pfam" id="PF20163"/>
    </source>
</evidence>
<evidence type="ECO:0000256" key="1">
    <source>
        <dbReference type="SAM" id="MobiDB-lite"/>
    </source>
</evidence>
<dbReference type="RefSeq" id="XP_056469181.1">
    <property type="nucleotide sequence ID" value="XM_056624193.1"/>
</dbReference>
<dbReference type="EMBL" id="JAPQKI010000011">
    <property type="protein sequence ID" value="KAJ5082659.1"/>
    <property type="molecule type" value="Genomic_DNA"/>
</dbReference>
<evidence type="ECO:0000313" key="5">
    <source>
        <dbReference type="Proteomes" id="UP001149074"/>
    </source>
</evidence>
<feature type="transmembrane region" description="Helical" evidence="2">
    <location>
        <begin position="542"/>
        <end position="563"/>
    </location>
</feature>
<dbReference type="AlphaFoldDB" id="A0A9W9EJ29"/>
<accession>A0A9W9EJ29</accession>